<feature type="region of interest" description="Disordered" evidence="1">
    <location>
        <begin position="333"/>
        <end position="363"/>
    </location>
</feature>
<feature type="region of interest" description="Disordered" evidence="1">
    <location>
        <begin position="118"/>
        <end position="162"/>
    </location>
</feature>
<dbReference type="OrthoDB" id="6561821at2"/>
<dbReference type="InterPro" id="IPR056746">
    <property type="entry name" value="SPAN_dom"/>
</dbReference>
<dbReference type="EMBL" id="VHJA01000054">
    <property type="protein sequence ID" value="TPV42106.1"/>
    <property type="molecule type" value="Genomic_DNA"/>
</dbReference>
<accession>A0A506Q920</accession>
<evidence type="ECO:0000313" key="4">
    <source>
        <dbReference type="Proteomes" id="UP000317747"/>
    </source>
</evidence>
<keyword evidence="4" id="KW-1185">Reference proteome</keyword>
<feature type="compositionally biased region" description="Basic and acidic residues" evidence="1">
    <location>
        <begin position="215"/>
        <end position="229"/>
    </location>
</feature>
<feature type="region of interest" description="Disordered" evidence="1">
    <location>
        <begin position="209"/>
        <end position="233"/>
    </location>
</feature>
<name>A0A506Q920_9GAMM</name>
<gene>
    <name evidence="3" type="ORF">FJW01_10055</name>
</gene>
<dbReference type="Pfam" id="PF02510">
    <property type="entry name" value="SPAN"/>
    <property type="match status" value="1"/>
</dbReference>
<organism evidence="3 4">
    <name type="scientific">Pantoea deleyi</name>
    <dbReference type="NCBI Taxonomy" id="470932"/>
    <lineage>
        <taxon>Bacteria</taxon>
        <taxon>Pseudomonadati</taxon>
        <taxon>Pseudomonadota</taxon>
        <taxon>Gammaproteobacteria</taxon>
        <taxon>Enterobacterales</taxon>
        <taxon>Erwiniaceae</taxon>
        <taxon>Pantoea</taxon>
    </lineage>
</organism>
<feature type="compositionally biased region" description="Low complexity" evidence="1">
    <location>
        <begin position="144"/>
        <end position="162"/>
    </location>
</feature>
<feature type="domain" description="Surface presentation of antigen" evidence="2">
    <location>
        <begin position="281"/>
        <end position="362"/>
    </location>
</feature>
<evidence type="ECO:0000313" key="3">
    <source>
        <dbReference type="EMBL" id="TPV42106.1"/>
    </source>
</evidence>
<feature type="compositionally biased region" description="Polar residues" evidence="1">
    <location>
        <begin position="121"/>
        <end position="131"/>
    </location>
</feature>
<dbReference type="Proteomes" id="UP000317747">
    <property type="component" value="Unassembled WGS sequence"/>
</dbReference>
<reference evidence="3 4" key="1">
    <citation type="submission" date="2019-06" db="EMBL/GenBank/DDBJ databases">
        <title>Taxogenomics and systematics of the genus Pantoea.</title>
        <authorList>
            <person name="Tambong J.T."/>
        </authorList>
    </citation>
    <scope>NUCLEOTIDE SEQUENCE [LARGE SCALE GENOMIC DNA]</scope>
    <source>
        <strain evidence="3 4">LMG 24200</strain>
    </source>
</reference>
<comment type="caution">
    <text evidence="3">The sequence shown here is derived from an EMBL/GenBank/DDBJ whole genome shotgun (WGS) entry which is preliminary data.</text>
</comment>
<sequence>MMQKAKFRRLRVMVEKISEVSMSVAMKGASTPDDHTLLKQIAKKKKQDKSSEMPALVAMLPPEMLVQLTTPSARGGGLQKTEKLAVKQAASDSPGLAAELRQTKQGDGLRRQVAQAVAGQMASTDRGSSAVSVRKGEVNGPSVTRASAGASTSGAQSTTPVATQVTTDVSTDVSAEVPAKVATKLHPFATPQHPHVAARANPLIVTSSAPVAEADGQKKPLRNREESGEARPLWQEAKQPESLVAKPGETVAHSRNSPVTLAQLKTQAGLGSGVKSGNDGQTLEVNYQFQRWTGDHSVRVSVPADARRDGNVTLLPSDVRAADVLLRNMGQLTGLSPDLLRPQQERDEQQQQRQQQQQDEDQE</sequence>
<protein>
    <recommendedName>
        <fullName evidence="2">Surface presentation of antigen domain-containing protein</fullName>
    </recommendedName>
</protein>
<evidence type="ECO:0000259" key="2">
    <source>
        <dbReference type="Pfam" id="PF02510"/>
    </source>
</evidence>
<proteinExistence type="predicted"/>
<evidence type="ECO:0000256" key="1">
    <source>
        <dbReference type="SAM" id="MobiDB-lite"/>
    </source>
</evidence>
<dbReference type="AlphaFoldDB" id="A0A506Q920"/>